<accession>A0ABD3MT37</accession>
<feature type="zinc finger region" description="C3H1-type" evidence="5">
    <location>
        <begin position="79"/>
        <end position="107"/>
    </location>
</feature>
<keyword evidence="4 5" id="KW-0862">Zinc</keyword>
<dbReference type="InterPro" id="IPR045877">
    <property type="entry name" value="ZFP36-like"/>
</dbReference>
<name>A0ABD3MT37_9STRA</name>
<dbReference type="SMART" id="SM00356">
    <property type="entry name" value="ZnF_C3H1"/>
    <property type="match status" value="2"/>
</dbReference>
<evidence type="ECO:0000256" key="2">
    <source>
        <dbReference type="ARBA" id="ARBA00022737"/>
    </source>
</evidence>
<dbReference type="InterPro" id="IPR036855">
    <property type="entry name" value="Znf_CCCH_sf"/>
</dbReference>
<dbReference type="PROSITE" id="PS50103">
    <property type="entry name" value="ZF_C3H1"/>
    <property type="match status" value="2"/>
</dbReference>
<evidence type="ECO:0000256" key="3">
    <source>
        <dbReference type="ARBA" id="ARBA00022771"/>
    </source>
</evidence>
<organism evidence="8 9">
    <name type="scientific">Discostella pseudostelligera</name>
    <dbReference type="NCBI Taxonomy" id="259834"/>
    <lineage>
        <taxon>Eukaryota</taxon>
        <taxon>Sar</taxon>
        <taxon>Stramenopiles</taxon>
        <taxon>Ochrophyta</taxon>
        <taxon>Bacillariophyta</taxon>
        <taxon>Coscinodiscophyceae</taxon>
        <taxon>Thalassiosirophycidae</taxon>
        <taxon>Stephanodiscales</taxon>
        <taxon>Stephanodiscaceae</taxon>
        <taxon>Discostella</taxon>
    </lineage>
</organism>
<gene>
    <name evidence="8" type="ORF">ACHAWU_002315</name>
</gene>
<dbReference type="PANTHER" id="PTHR12547:SF18">
    <property type="entry name" value="PROTEIN TIS11"/>
    <property type="match status" value="1"/>
</dbReference>
<dbReference type="GO" id="GO:0008270">
    <property type="term" value="F:zinc ion binding"/>
    <property type="evidence" value="ECO:0007669"/>
    <property type="project" value="UniProtKB-KW"/>
</dbReference>
<keyword evidence="2" id="KW-0677">Repeat</keyword>
<sequence length="544" mass="61057">MRCHTNHITLSSSFLLETMIAGRNRNVGRGGGGNRMANHRHHHHASQAGPCGVGSRNGSSGGPPYMPSLSSPTEGVPPNYRTEMCRNITKYGFCSYRGNCHFAHSEEERVVKHVNAADDILMWPCPILLMTGYCPYGTRCKHLHDPQLIASNSSDDIVILQHCTKGEDNMVIPDRLFHHHLKSIGQVNPLISSFIWKNRCLTNNDDNDDDTDEGEWWDSYNLVCNHTKSRGEGTAKLTFSGAVCGGALALSELQVLCMVKKIRNNGGGDRRADFIYEDRKNCLFSQQCKVLGTYYFRLLDSQNNHVVEEVQGKDECGIGSGRIVVAHEVAFDAKGKQSCNHSIWFDVCISDWPTKKSEKRNKLQRNDGDGPWHLNDNSGALFCMPNNDEFKSSYLGVVTKPYVFMQPPIDTPEGHDIIGAILEHRIAVLQGKGLAPELPIKEFYNLQMHRFGWMWPRTSDTGHLALPPEVRNKTRYLFRDVKNSALFDIWESFLATLGKQEKCTAPKYRLPVFASMTKDGRVSQPLPRHVCLHQLGKNGDGDDC</sequence>
<dbReference type="SUPFAM" id="SSF90229">
    <property type="entry name" value="CCCH zinc finger"/>
    <property type="match status" value="2"/>
</dbReference>
<evidence type="ECO:0000313" key="9">
    <source>
        <dbReference type="Proteomes" id="UP001530293"/>
    </source>
</evidence>
<evidence type="ECO:0000259" key="7">
    <source>
        <dbReference type="PROSITE" id="PS50103"/>
    </source>
</evidence>
<feature type="domain" description="C3H1-type" evidence="7">
    <location>
        <begin position="124"/>
        <end position="147"/>
    </location>
</feature>
<keyword evidence="9" id="KW-1185">Reference proteome</keyword>
<evidence type="ECO:0000256" key="1">
    <source>
        <dbReference type="ARBA" id="ARBA00022723"/>
    </source>
</evidence>
<dbReference type="Proteomes" id="UP001530293">
    <property type="component" value="Unassembled WGS sequence"/>
</dbReference>
<evidence type="ECO:0000256" key="5">
    <source>
        <dbReference type="PROSITE-ProRule" id="PRU00723"/>
    </source>
</evidence>
<proteinExistence type="predicted"/>
<dbReference type="InterPro" id="IPR000571">
    <property type="entry name" value="Znf_CCCH"/>
</dbReference>
<feature type="zinc finger region" description="C3H1-type" evidence="5">
    <location>
        <begin position="124"/>
        <end position="147"/>
    </location>
</feature>
<evidence type="ECO:0000256" key="6">
    <source>
        <dbReference type="SAM" id="MobiDB-lite"/>
    </source>
</evidence>
<dbReference type="AlphaFoldDB" id="A0ABD3MT37"/>
<dbReference type="Gene3D" id="4.10.1000.10">
    <property type="entry name" value="Zinc finger, CCCH-type"/>
    <property type="match status" value="1"/>
</dbReference>
<reference evidence="8 9" key="1">
    <citation type="submission" date="2024-10" db="EMBL/GenBank/DDBJ databases">
        <title>Updated reference genomes for cyclostephanoid diatoms.</title>
        <authorList>
            <person name="Roberts W.R."/>
            <person name="Alverson A.J."/>
        </authorList>
    </citation>
    <scope>NUCLEOTIDE SEQUENCE [LARGE SCALE GENOMIC DNA]</scope>
    <source>
        <strain evidence="8 9">AJA232-27</strain>
    </source>
</reference>
<keyword evidence="1 5" id="KW-0479">Metal-binding</keyword>
<feature type="domain" description="C3H1-type" evidence="7">
    <location>
        <begin position="79"/>
        <end position="107"/>
    </location>
</feature>
<feature type="region of interest" description="Disordered" evidence="6">
    <location>
        <begin position="26"/>
        <end position="74"/>
    </location>
</feature>
<comment type="caution">
    <text evidence="8">The sequence shown here is derived from an EMBL/GenBank/DDBJ whole genome shotgun (WGS) entry which is preliminary data.</text>
</comment>
<dbReference type="PANTHER" id="PTHR12547">
    <property type="entry name" value="CCCH ZINC FINGER/TIS11-RELATED"/>
    <property type="match status" value="1"/>
</dbReference>
<evidence type="ECO:0000256" key="4">
    <source>
        <dbReference type="ARBA" id="ARBA00022833"/>
    </source>
</evidence>
<evidence type="ECO:0000313" key="8">
    <source>
        <dbReference type="EMBL" id="KAL3765397.1"/>
    </source>
</evidence>
<dbReference type="EMBL" id="JALLBG020000096">
    <property type="protein sequence ID" value="KAL3765397.1"/>
    <property type="molecule type" value="Genomic_DNA"/>
</dbReference>
<protein>
    <recommendedName>
        <fullName evidence="7">C3H1-type domain-containing protein</fullName>
    </recommendedName>
</protein>
<keyword evidence="3 5" id="KW-0863">Zinc-finger</keyword>